<comment type="catalytic activity">
    <reaction evidence="7 8">
        <text>shikimate + NADP(+) = 3-dehydroshikimate + NADPH + H(+)</text>
        <dbReference type="Rhea" id="RHEA:17737"/>
        <dbReference type="ChEBI" id="CHEBI:15378"/>
        <dbReference type="ChEBI" id="CHEBI:16630"/>
        <dbReference type="ChEBI" id="CHEBI:36208"/>
        <dbReference type="ChEBI" id="CHEBI:57783"/>
        <dbReference type="ChEBI" id="CHEBI:58349"/>
        <dbReference type="EC" id="1.1.1.25"/>
    </reaction>
</comment>
<dbReference type="Gene3D" id="3.40.50.10860">
    <property type="entry name" value="Leucine Dehydrogenase, chain A, domain 1"/>
    <property type="match status" value="1"/>
</dbReference>
<evidence type="ECO:0000256" key="6">
    <source>
        <dbReference type="ARBA" id="ARBA00023141"/>
    </source>
</evidence>
<evidence type="ECO:0000256" key="5">
    <source>
        <dbReference type="ARBA" id="ARBA00023002"/>
    </source>
</evidence>
<comment type="function">
    <text evidence="8">Involved in the biosynthesis of the chorismate, which leads to the biosynthesis of aromatic amino acids. Catalyzes the reversible NADPH linked reduction of 3-dehydroshikimate (DHSA) to yield shikimate (SA).</text>
</comment>
<dbReference type="HAMAP" id="MF_00222">
    <property type="entry name" value="Shikimate_DH_AroE"/>
    <property type="match status" value="1"/>
</dbReference>
<evidence type="ECO:0000313" key="12">
    <source>
        <dbReference type="Proteomes" id="UP000721844"/>
    </source>
</evidence>
<dbReference type="RefSeq" id="WP_227305588.1">
    <property type="nucleotide sequence ID" value="NZ_JAESVA010000001.1"/>
</dbReference>
<feature type="binding site" evidence="8">
    <location>
        <begin position="132"/>
        <end position="136"/>
    </location>
    <ligand>
        <name>NADP(+)</name>
        <dbReference type="ChEBI" id="CHEBI:58349"/>
    </ligand>
</feature>
<dbReference type="Pfam" id="PF08501">
    <property type="entry name" value="Shikimate_dh_N"/>
    <property type="match status" value="1"/>
</dbReference>
<evidence type="ECO:0000256" key="3">
    <source>
        <dbReference type="ARBA" id="ARBA00022605"/>
    </source>
</evidence>
<feature type="binding site" evidence="8">
    <location>
        <position position="108"/>
    </location>
    <ligand>
        <name>shikimate</name>
        <dbReference type="ChEBI" id="CHEBI:36208"/>
    </ligand>
</feature>
<comment type="caution">
    <text evidence="11">The sequence shown here is derived from an EMBL/GenBank/DDBJ whole genome shotgun (WGS) entry which is preliminary data.</text>
</comment>
<dbReference type="Pfam" id="PF01488">
    <property type="entry name" value="Shikimate_DH"/>
    <property type="match status" value="1"/>
</dbReference>
<comment type="pathway">
    <text evidence="1 8">Metabolic intermediate biosynthesis; chorismate biosynthesis; chorismate from D-erythrose 4-phosphate and phosphoenolpyruvate: step 4/7.</text>
</comment>
<comment type="caution">
    <text evidence="8">Lacks conserved residue(s) required for the propagation of feature annotation.</text>
</comment>
<feature type="binding site" evidence="8">
    <location>
        <position position="219"/>
    </location>
    <ligand>
        <name>NADP(+)</name>
        <dbReference type="ChEBI" id="CHEBI:58349"/>
    </ligand>
</feature>
<dbReference type="SUPFAM" id="SSF51735">
    <property type="entry name" value="NAD(P)-binding Rossmann-fold domains"/>
    <property type="match status" value="1"/>
</dbReference>
<dbReference type="NCBIfam" id="TIGR00507">
    <property type="entry name" value="aroE"/>
    <property type="match status" value="1"/>
</dbReference>
<keyword evidence="5 8" id="KW-0560">Oxidoreductase</keyword>
<dbReference type="EC" id="1.1.1.25" evidence="2 8"/>
<dbReference type="GO" id="GO:0009073">
    <property type="term" value="P:aromatic amino acid family biosynthetic process"/>
    <property type="evidence" value="ECO:0007669"/>
    <property type="project" value="UniProtKB-KW"/>
</dbReference>
<dbReference type="Gene3D" id="3.40.50.720">
    <property type="entry name" value="NAD(P)-binding Rossmann-like Domain"/>
    <property type="match status" value="1"/>
</dbReference>
<evidence type="ECO:0000256" key="1">
    <source>
        <dbReference type="ARBA" id="ARBA00004871"/>
    </source>
</evidence>
<dbReference type="InterPro" id="IPR022893">
    <property type="entry name" value="Shikimate_DH_fam"/>
</dbReference>
<comment type="subunit">
    <text evidence="8">Homodimer.</text>
</comment>
<dbReference type="GO" id="GO:0019632">
    <property type="term" value="P:shikimate metabolic process"/>
    <property type="evidence" value="ECO:0007669"/>
    <property type="project" value="InterPro"/>
</dbReference>
<organism evidence="11 12">
    <name type="scientific">Acidisoma cellulosilyticum</name>
    <dbReference type="NCBI Taxonomy" id="2802395"/>
    <lineage>
        <taxon>Bacteria</taxon>
        <taxon>Pseudomonadati</taxon>
        <taxon>Pseudomonadota</taxon>
        <taxon>Alphaproteobacteria</taxon>
        <taxon>Acetobacterales</taxon>
        <taxon>Acidocellaceae</taxon>
        <taxon>Acidisoma</taxon>
    </lineage>
</organism>
<dbReference type="InterPro" id="IPR006151">
    <property type="entry name" value="Shikm_DH/Glu-tRNA_Rdtase"/>
</dbReference>
<dbReference type="GO" id="GO:0005829">
    <property type="term" value="C:cytosol"/>
    <property type="evidence" value="ECO:0007669"/>
    <property type="project" value="TreeGrafter"/>
</dbReference>
<accession>A0A963YZK6</accession>
<dbReference type="Proteomes" id="UP000721844">
    <property type="component" value="Unassembled WGS sequence"/>
</dbReference>
<evidence type="ECO:0000256" key="8">
    <source>
        <dbReference type="HAMAP-Rule" id="MF_00222"/>
    </source>
</evidence>
<evidence type="ECO:0000259" key="10">
    <source>
        <dbReference type="Pfam" id="PF08501"/>
    </source>
</evidence>
<dbReference type="NCBIfam" id="NF001312">
    <property type="entry name" value="PRK00258.1-4"/>
    <property type="match status" value="1"/>
</dbReference>
<keyword evidence="3 8" id="KW-0028">Amino-acid biosynthesis</keyword>
<evidence type="ECO:0000256" key="2">
    <source>
        <dbReference type="ARBA" id="ARBA00012962"/>
    </source>
</evidence>
<dbReference type="GO" id="GO:0004764">
    <property type="term" value="F:shikimate 3-dehydrogenase (NADP+) activity"/>
    <property type="evidence" value="ECO:0007669"/>
    <property type="project" value="UniProtKB-UniRule"/>
</dbReference>
<gene>
    <name evidence="8" type="primary">aroE</name>
    <name evidence="11" type="ORF">ACELLULO517_02530</name>
</gene>
<dbReference type="PANTHER" id="PTHR21089:SF1">
    <property type="entry name" value="BIFUNCTIONAL 3-DEHYDROQUINATE DEHYDRATASE_SHIKIMATE DEHYDROGENASE, CHLOROPLASTIC"/>
    <property type="match status" value="1"/>
</dbReference>
<proteinExistence type="inferred from homology"/>
<protein>
    <recommendedName>
        <fullName evidence="2 8">Shikimate dehydrogenase (NADP(+))</fullName>
        <shortName evidence="8">SDH</shortName>
        <ecNumber evidence="2 8">1.1.1.25</ecNumber>
    </recommendedName>
</protein>
<feature type="binding site" evidence="8">
    <location>
        <begin position="21"/>
        <end position="23"/>
    </location>
    <ligand>
        <name>shikimate</name>
        <dbReference type="ChEBI" id="CHEBI:36208"/>
    </ligand>
</feature>
<dbReference type="SUPFAM" id="SSF53223">
    <property type="entry name" value="Aminoacid dehydrogenase-like, N-terminal domain"/>
    <property type="match status" value="1"/>
</dbReference>
<keyword evidence="12" id="KW-1185">Reference proteome</keyword>
<reference evidence="11 12" key="1">
    <citation type="journal article" date="2021" name="Microorganisms">
        <title>Acidisoma silvae sp. nov. and Acidisomacellulosilytica sp. nov., Two Acidophilic Bacteria Isolated from Decaying Wood, Hydrolyzing Cellulose and Producing Poly-3-hydroxybutyrate.</title>
        <authorList>
            <person name="Mieszkin S."/>
            <person name="Pouder E."/>
            <person name="Uroz S."/>
            <person name="Simon-Colin C."/>
            <person name="Alain K."/>
        </authorList>
    </citation>
    <scope>NUCLEOTIDE SEQUENCE [LARGE SCALE GENOMIC DNA]</scope>
    <source>
        <strain evidence="11 12">HW T5.17</strain>
    </source>
</reference>
<dbReference type="GO" id="GO:0050661">
    <property type="term" value="F:NADP binding"/>
    <property type="evidence" value="ECO:0007669"/>
    <property type="project" value="InterPro"/>
</dbReference>
<dbReference type="InterPro" id="IPR013708">
    <property type="entry name" value="Shikimate_DH-bd_N"/>
</dbReference>
<feature type="binding site" evidence="8">
    <location>
        <position position="249"/>
    </location>
    <ligand>
        <name>shikimate</name>
        <dbReference type="ChEBI" id="CHEBI:36208"/>
    </ligand>
</feature>
<dbReference type="AlphaFoldDB" id="A0A963YZK6"/>
<evidence type="ECO:0000256" key="7">
    <source>
        <dbReference type="ARBA" id="ARBA00049442"/>
    </source>
</evidence>
<dbReference type="GO" id="GO:0008652">
    <property type="term" value="P:amino acid biosynthetic process"/>
    <property type="evidence" value="ECO:0007669"/>
    <property type="project" value="UniProtKB-KW"/>
</dbReference>
<dbReference type="PANTHER" id="PTHR21089">
    <property type="entry name" value="SHIKIMATE DEHYDROGENASE"/>
    <property type="match status" value="1"/>
</dbReference>
<dbReference type="InterPro" id="IPR046346">
    <property type="entry name" value="Aminoacid_DH-like_N_sf"/>
</dbReference>
<feature type="binding site" evidence="8">
    <location>
        <position position="93"/>
    </location>
    <ligand>
        <name>shikimate</name>
        <dbReference type="ChEBI" id="CHEBI:36208"/>
    </ligand>
</feature>
<comment type="similarity">
    <text evidence="8">Belongs to the shikimate dehydrogenase family.</text>
</comment>
<sequence length="281" mass="29274">MAILSGQARLAGVIGWPVAHSRSPRLHGFWLNRHGIDGAYLPLPVRPEDFQTAVRGLVASGFAGANVTIPHKEAAFAVCDRVDPFAHAAGAVNTLVFQDGRITGTNTDGIGFLENLRQHGIDPAAGPALLLGAGGAARAIAAALLGLGVDVTLTNRTPERAEAMAQALPGCRTLPWAAREHALADQALTVNTTSLGMTGHQTLMLDLGRAAATTAIADIVYVPLETPLIAAAKTRGLKTAPGLGMLLHQAVPGFAAWFGVTPVVDDALYDFVAADLLPRRR</sequence>
<keyword evidence="4 8" id="KW-0521">NADP</keyword>
<feature type="binding site" evidence="8">
    <location>
        <position position="68"/>
    </location>
    <ligand>
        <name>shikimate</name>
        <dbReference type="ChEBI" id="CHEBI:36208"/>
    </ligand>
</feature>
<evidence type="ECO:0000256" key="4">
    <source>
        <dbReference type="ARBA" id="ARBA00022857"/>
    </source>
</evidence>
<keyword evidence="6 8" id="KW-0057">Aromatic amino acid biosynthesis</keyword>
<dbReference type="EMBL" id="JAESVA010000001">
    <property type="protein sequence ID" value="MCB8879095.1"/>
    <property type="molecule type" value="Genomic_DNA"/>
</dbReference>
<feature type="domain" description="Quinate/shikimate 5-dehydrogenase/glutamyl-tRNA reductase" evidence="9">
    <location>
        <begin position="128"/>
        <end position="174"/>
    </location>
</feature>
<dbReference type="InterPro" id="IPR036291">
    <property type="entry name" value="NAD(P)-bd_dom_sf"/>
</dbReference>
<feature type="domain" description="Shikimate dehydrogenase substrate binding N-terminal" evidence="10">
    <location>
        <begin position="13"/>
        <end position="95"/>
    </location>
</feature>
<feature type="binding site" evidence="8">
    <location>
        <begin position="155"/>
        <end position="160"/>
    </location>
    <ligand>
        <name>NADP(+)</name>
        <dbReference type="ChEBI" id="CHEBI:58349"/>
    </ligand>
</feature>
<feature type="active site" description="Proton acceptor" evidence="8">
    <location>
        <position position="72"/>
    </location>
</feature>
<dbReference type="InterPro" id="IPR011342">
    <property type="entry name" value="Shikimate_DH"/>
</dbReference>
<feature type="binding site" evidence="8">
    <location>
        <position position="242"/>
    </location>
    <ligand>
        <name>NADP(+)</name>
        <dbReference type="ChEBI" id="CHEBI:58349"/>
    </ligand>
</feature>
<evidence type="ECO:0000313" key="11">
    <source>
        <dbReference type="EMBL" id="MCB8879095.1"/>
    </source>
</evidence>
<name>A0A963YZK6_9PROT</name>
<evidence type="ECO:0000259" key="9">
    <source>
        <dbReference type="Pfam" id="PF01488"/>
    </source>
</evidence>
<feature type="binding site" evidence="8">
    <location>
        <position position="221"/>
    </location>
    <ligand>
        <name>shikimate</name>
        <dbReference type="ChEBI" id="CHEBI:36208"/>
    </ligand>
</feature>
<dbReference type="GO" id="GO:0009423">
    <property type="term" value="P:chorismate biosynthetic process"/>
    <property type="evidence" value="ECO:0007669"/>
    <property type="project" value="UniProtKB-UniRule"/>
</dbReference>